<accession>A0A7S3DQ43</accession>
<dbReference type="Pfam" id="PF01370">
    <property type="entry name" value="Epimerase"/>
    <property type="match status" value="1"/>
</dbReference>
<dbReference type="InterPro" id="IPR051207">
    <property type="entry name" value="ComplexI_NDUFA9_subunit"/>
</dbReference>
<evidence type="ECO:0000259" key="1">
    <source>
        <dbReference type="Pfam" id="PF01370"/>
    </source>
</evidence>
<dbReference type="InterPro" id="IPR001509">
    <property type="entry name" value="Epimerase_deHydtase"/>
</dbReference>
<dbReference type="PANTHER" id="PTHR12126:SF11">
    <property type="entry name" value="NADH DEHYDROGENASE [UBIQUINONE] 1 ALPHA SUBCOMPLEX SUBUNIT 9, MITOCHONDRIAL"/>
    <property type="match status" value="1"/>
</dbReference>
<dbReference type="SUPFAM" id="SSF51735">
    <property type="entry name" value="NAD(P)-binding Rossmann-fold domains"/>
    <property type="match status" value="1"/>
</dbReference>
<dbReference type="GO" id="GO:0044877">
    <property type="term" value="F:protein-containing complex binding"/>
    <property type="evidence" value="ECO:0007669"/>
    <property type="project" value="TreeGrafter"/>
</dbReference>
<name>A0A7S3DQ43_9STRA</name>
<dbReference type="Gene3D" id="3.40.50.720">
    <property type="entry name" value="NAD(P)-binding Rossmann-like Domain"/>
    <property type="match status" value="1"/>
</dbReference>
<proteinExistence type="predicted"/>
<organism evidence="2">
    <name type="scientific">Entomoneis paludosa</name>
    <dbReference type="NCBI Taxonomy" id="265537"/>
    <lineage>
        <taxon>Eukaryota</taxon>
        <taxon>Sar</taxon>
        <taxon>Stramenopiles</taxon>
        <taxon>Ochrophyta</taxon>
        <taxon>Bacillariophyta</taxon>
        <taxon>Bacillariophyceae</taxon>
        <taxon>Bacillariophycidae</taxon>
        <taxon>Entomoneidaceae</taxon>
        <taxon>Entomoneis</taxon>
    </lineage>
</organism>
<dbReference type="AlphaFoldDB" id="A0A7S3DQ43"/>
<reference evidence="2" key="1">
    <citation type="submission" date="2021-01" db="EMBL/GenBank/DDBJ databases">
        <authorList>
            <person name="Corre E."/>
            <person name="Pelletier E."/>
            <person name="Niang G."/>
            <person name="Scheremetjew M."/>
            <person name="Finn R."/>
            <person name="Kale V."/>
            <person name="Holt S."/>
            <person name="Cochrane G."/>
            <person name="Meng A."/>
            <person name="Brown T."/>
            <person name="Cohen L."/>
        </authorList>
    </citation>
    <scope>NUCLEOTIDE SEQUENCE</scope>
    <source>
        <strain evidence="2">CCMP125</strain>
    </source>
</reference>
<protein>
    <recommendedName>
        <fullName evidence="1">NAD-dependent epimerase/dehydratase domain-containing protein</fullName>
    </recommendedName>
</protein>
<dbReference type="PANTHER" id="PTHR12126">
    <property type="entry name" value="NADH-UBIQUINONE OXIDOREDUCTASE 39 KDA SUBUNIT-RELATED"/>
    <property type="match status" value="1"/>
</dbReference>
<evidence type="ECO:0000313" key="2">
    <source>
        <dbReference type="EMBL" id="CAD9966866.1"/>
    </source>
</evidence>
<dbReference type="InterPro" id="IPR036291">
    <property type="entry name" value="NAD(P)-bd_dom_sf"/>
</dbReference>
<feature type="domain" description="NAD-dependent epimerase/dehydratase" evidence="1">
    <location>
        <begin position="63"/>
        <end position="278"/>
    </location>
</feature>
<dbReference type="GO" id="GO:0005739">
    <property type="term" value="C:mitochondrion"/>
    <property type="evidence" value="ECO:0007669"/>
    <property type="project" value="TreeGrafter"/>
</dbReference>
<dbReference type="CDD" id="cd05271">
    <property type="entry name" value="NDUFA9_like_SDR_a"/>
    <property type="match status" value="1"/>
</dbReference>
<gene>
    <name evidence="2" type="ORF">APAL1065_LOCUS12544</name>
</gene>
<dbReference type="EMBL" id="HBHT01018691">
    <property type="protein sequence ID" value="CAD9966866.1"/>
    <property type="molecule type" value="Transcribed_RNA"/>
</dbReference>
<sequence>MNVMFTAKQGVRLAARRSWAMRSMSSQPTAGGLPKYSPTLLQAREGEIGAGGRSSDQGIKVALFGASGFLGKYVSAELGHNGFMAYFANRGDDLEMRHLKLPFDLGKTRFVFYEPRDEDSIREVIADADIVVNMIGKYYESYYPYETKSFPYVGYKKNYSFEEVNVDIPEKLARICLDMQVDHFIHVSSASANPDSRSEWSRTKFAGENAVREIYPWATIIRPTQMFGRGDRLLENMARFSRWYWSLYLVDGGKSLTQPVWVGDVARTIAHIVDNAAAFEGKRVDLFGPKEYNYLELAEFIDDCTRRNFPVRDIPYEWARPAAELMQWRRQPFVTPDLVDQWSEDFLPPLGSAEAYANQDELVTMKDFGMQPSSMESIMYQYLQRHMKFGHFHYVDGYH</sequence>